<evidence type="ECO:0000313" key="3">
    <source>
        <dbReference type="Proteomes" id="UP000009282"/>
    </source>
</evidence>
<keyword evidence="3" id="KW-1185">Reference proteome</keyword>
<dbReference type="EMBL" id="CP003060">
    <property type="protein sequence ID" value="AEP28401.1"/>
    <property type="molecule type" value="Genomic_DNA"/>
</dbReference>
<sequence length="1205" mass="132315">MTIFRVFLILHFSVFVLSACGGGGGSVESSDITEQPTPIVPQQVIANAQNYSEAELKTAGKSIADTSYAGITTVANMDIALTQQIYNLLFNDEGMTPPDLIVGNLTDYSDANGDVNTTLSCNRGGTVKYVGKLTPQSTGNLTATFDQCVPFNSVNTISGDGAISIKRIGDDTFEGSFFYNNLQWERYDQQISISGYLEILKDSSSEPFQYTNNKSHYLVLQREDEAKVFLQSNLRISQSSSEQSYVLTGSVYLSDEGRVDIATSNMDFEPSEYANGTVSFTGDRKTTLKFGTEYIRYAEDTDNDGELDAGVYFTGMYDLTNGSTVDKVLIPLSQLSLPPSAEKPVVIYEDPIYTSTPVRVRPSSYGDNDTKFEDLTISYAWYLNDTKIAGQSEAILPSAIAVFGDVLQVSMIVSDGINETESERTTVVMEDSLALIRFSDTPEIIRAGDVIEFMAELVDPDIRDVTNNAAGTMIGSPEGAVMDENGLIQWRVPSKLMFPFQTYDFTFQIGVSGDNQSYTMSISLDVKSEQALTLARTGTKAPTQNKNIHVGDFDGDGKNEILTTDNENTVFLLEYINEKYTQKWVYPFKVSAFRKITQVLAANIDDDDALEIVVVTTTGVHLINGLDGLATTIFESENRVKQAAVADIDSDGLDEIALLMGIYSDPDYTESVQVFNLAEPELVLFSSETANATYMEFGNVDEDASLELVINDGQVYDTQTWALEWLNENRFGDVISLGDLDNNGISEIVSASARGEITIHSAQSQSQIGLLGDQDICSVHTANVDSDPAEEIIAGVCSSRNISAYSFIDNGFSTNWSRSSVEYGVISITTGDSDNDGLLELHWAGGSAQSDDLLISDIYTEPSDIIPKIGIERTLLKSFSSAGWSQIVEGDERAVFFVPISSEGSVIVTLEPDGKYNISKEVSADNSASFHAVTTDFNNDGFGDIFLPITNNFDKSLAAIQLSNSVVQWQTPFDVTSKIGLVRAYDVNADGFDDSLYINRSKLEIINFIEQSTLASISFDEDLLDFTIFEVDGTLTLLVAYGEKLAVLKRADGQFSELSVIEQHCARIEVFNYDIDAELEIVCLDYTERNDFEDPQQLVIYDMDNFSLQEVKRSELSSLVVDIAIDTSTSDQQNLFLVSLVDSPEGFFYSDVPNRISLATSAGIPIWTGPNLIGIPTSHGLKVRAVEDQDLEIILSTSKMMYWIK</sequence>
<dbReference type="AlphaFoldDB" id="G4QF57"/>
<dbReference type="RefSeq" id="WP_014107280.1">
    <property type="nucleotide sequence ID" value="NC_016041.1"/>
</dbReference>
<dbReference type="HOGENOM" id="CLU_268052_0_0_6"/>
<gene>
    <name evidence="2" type="ordered locus">GNIT_0247</name>
</gene>
<name>G4QF57_GLANF</name>
<dbReference type="Proteomes" id="UP000009282">
    <property type="component" value="Chromosome"/>
</dbReference>
<protein>
    <submittedName>
        <fullName evidence="2">FG-GAP repeat domain protein</fullName>
    </submittedName>
</protein>
<feature type="signal peptide" evidence="1">
    <location>
        <begin position="1"/>
        <end position="19"/>
    </location>
</feature>
<dbReference type="KEGG" id="gni:GNIT_0247"/>
<keyword evidence="1" id="KW-0732">Signal</keyword>
<proteinExistence type="predicted"/>
<dbReference type="SUPFAM" id="SSF69318">
    <property type="entry name" value="Integrin alpha N-terminal domain"/>
    <property type="match status" value="1"/>
</dbReference>
<dbReference type="eggNOG" id="ENOG5033STF">
    <property type="taxonomic scope" value="Bacteria"/>
</dbReference>
<reference evidence="2 3" key="1">
    <citation type="journal article" date="2011" name="J. Bacteriol.">
        <title>Complete genome sequence of seawater bacterium Glaciecola nitratireducens FR1064T.</title>
        <authorList>
            <person name="Bian F."/>
            <person name="Qin Q.L."/>
            <person name="Xie B.B."/>
            <person name="Shu Y.L."/>
            <person name="Zhang X.Y."/>
            <person name="Yu Y."/>
            <person name="Chen B."/>
            <person name="Chen X.L."/>
            <person name="Zhou B.C."/>
            <person name="Zhang Y.Z."/>
        </authorList>
    </citation>
    <scope>NUCLEOTIDE SEQUENCE [LARGE SCALE GENOMIC DNA]</scope>
    <source>
        <strain evidence="3">JCM 12485 / KCTC 12276 / FR1064</strain>
    </source>
</reference>
<accession>G4QF57</accession>
<feature type="chain" id="PRO_5003467222" evidence="1">
    <location>
        <begin position="20"/>
        <end position="1205"/>
    </location>
</feature>
<dbReference type="PROSITE" id="PS51257">
    <property type="entry name" value="PROKAR_LIPOPROTEIN"/>
    <property type="match status" value="1"/>
</dbReference>
<dbReference type="InterPro" id="IPR028994">
    <property type="entry name" value="Integrin_alpha_N"/>
</dbReference>
<dbReference type="OrthoDB" id="5906076at2"/>
<dbReference type="STRING" id="1085623.GNIT_0247"/>
<evidence type="ECO:0000256" key="1">
    <source>
        <dbReference type="SAM" id="SignalP"/>
    </source>
</evidence>
<organism evidence="2 3">
    <name type="scientific">Glaciecola nitratireducens (strain JCM 12485 / KCTC 12276 / FR1064)</name>
    <dbReference type="NCBI Taxonomy" id="1085623"/>
    <lineage>
        <taxon>Bacteria</taxon>
        <taxon>Pseudomonadati</taxon>
        <taxon>Pseudomonadota</taxon>
        <taxon>Gammaproteobacteria</taxon>
        <taxon>Alteromonadales</taxon>
        <taxon>Alteromonadaceae</taxon>
        <taxon>Brumicola</taxon>
    </lineage>
</organism>
<evidence type="ECO:0000313" key="2">
    <source>
        <dbReference type="EMBL" id="AEP28401.1"/>
    </source>
</evidence>